<evidence type="ECO:0000313" key="3">
    <source>
        <dbReference type="Proteomes" id="UP000002028"/>
    </source>
</evidence>
<dbReference type="EMBL" id="CP001769">
    <property type="protein sequence ID" value="ADB36327.1"/>
    <property type="molecule type" value="Genomic_DNA"/>
</dbReference>
<dbReference type="AlphaFoldDB" id="D2QD97"/>
<sequence>MSLCILLQTVDNLNSMHRSVHFLIKLFTFSLILCTAYAQSPSPSAILTERDRSRVIDEILDDRFTNFLPQLMRREGIDMWVIISREYNEDPVLRTMLPSTWLSARRRTIIVFFDNGKEVEKLAIARYDVGNLLKGAWDIDVRPNQWEALAKIIEDRKPKKIGLNMSTNYGHADGLSFSEHEEFIKKLPGDYQKRIVSAEKVAVGWLETRTEKEMAIYPLICRLSHQIIQEGFSEQVIQPGVTTTDDVVWWFRQRITNLGLDTWFHPTVDVQRSDKEDFNHLRTFSKRPDKQVIMPGDLIHVDFGITYLRLNTDQQQHAYILRPGETDVPESIKAAFKQGNRLQEILTEQFSAGKTGNQMLLAALEQSKKEGINGTIYSHPIGVHGHAAGPTIGLWDQQKGVPGPGDYPLLANTAYSIELNAAVEIPEWKKVVRIMLEEDGFFDGKSFRYIDGRQTEIYTIPRKLGYVK</sequence>
<feature type="domain" description="Peptidase M24" evidence="1">
    <location>
        <begin position="221"/>
        <end position="434"/>
    </location>
</feature>
<dbReference type="Proteomes" id="UP000002028">
    <property type="component" value="Chromosome"/>
</dbReference>
<dbReference type="SUPFAM" id="SSF55920">
    <property type="entry name" value="Creatinase/aminopeptidase"/>
    <property type="match status" value="1"/>
</dbReference>
<dbReference type="Pfam" id="PF00557">
    <property type="entry name" value="Peptidase_M24"/>
    <property type="match status" value="1"/>
</dbReference>
<keyword evidence="2" id="KW-0378">Hydrolase</keyword>
<keyword evidence="3" id="KW-1185">Reference proteome</keyword>
<keyword evidence="2" id="KW-0645">Protease</keyword>
<organism evidence="2 3">
    <name type="scientific">Spirosoma linguale (strain ATCC 33905 / DSM 74 / LMG 10896 / Claus 1)</name>
    <dbReference type="NCBI Taxonomy" id="504472"/>
    <lineage>
        <taxon>Bacteria</taxon>
        <taxon>Pseudomonadati</taxon>
        <taxon>Bacteroidota</taxon>
        <taxon>Cytophagia</taxon>
        <taxon>Cytophagales</taxon>
        <taxon>Cytophagaceae</taxon>
        <taxon>Spirosoma</taxon>
    </lineage>
</organism>
<evidence type="ECO:0000313" key="2">
    <source>
        <dbReference type="EMBL" id="ADB36327.1"/>
    </source>
</evidence>
<reference evidence="2 3" key="1">
    <citation type="journal article" date="2010" name="Stand. Genomic Sci.">
        <title>Complete genome sequence of Spirosoma linguale type strain (1).</title>
        <authorList>
            <person name="Lail K."/>
            <person name="Sikorski J."/>
            <person name="Saunders E."/>
            <person name="Lapidus A."/>
            <person name="Glavina Del Rio T."/>
            <person name="Copeland A."/>
            <person name="Tice H."/>
            <person name="Cheng J.-F."/>
            <person name="Lucas S."/>
            <person name="Nolan M."/>
            <person name="Bruce D."/>
            <person name="Goodwin L."/>
            <person name="Pitluck S."/>
            <person name="Ivanova N."/>
            <person name="Mavromatis K."/>
            <person name="Ovchinnikova G."/>
            <person name="Pati A."/>
            <person name="Chen A."/>
            <person name="Palaniappan K."/>
            <person name="Land M."/>
            <person name="Hauser L."/>
            <person name="Chang Y.-J."/>
            <person name="Jeffries C.D."/>
            <person name="Chain P."/>
            <person name="Brettin T."/>
            <person name="Detter J.C."/>
            <person name="Schuetze A."/>
            <person name="Rohde M."/>
            <person name="Tindall B.J."/>
            <person name="Goeker M."/>
            <person name="Bristow J."/>
            <person name="Eisen J.A."/>
            <person name="Markowitz V."/>
            <person name="Hugenholtz P."/>
            <person name="Kyrpides N.C."/>
            <person name="Klenk H.-P."/>
            <person name="Chen F."/>
        </authorList>
    </citation>
    <scope>NUCLEOTIDE SEQUENCE [LARGE SCALE GENOMIC DNA]</scope>
    <source>
        <strain evidence="3">ATCC 33905 / DSM 74 / LMG 10896 / Claus 1</strain>
    </source>
</reference>
<accession>D2QD97</accession>
<dbReference type="InterPro" id="IPR036005">
    <property type="entry name" value="Creatinase/aminopeptidase-like"/>
</dbReference>
<evidence type="ECO:0000259" key="1">
    <source>
        <dbReference type="Pfam" id="PF00557"/>
    </source>
</evidence>
<name>D2QD97_SPILD</name>
<dbReference type="Gene3D" id="3.90.230.10">
    <property type="entry name" value="Creatinase/methionine aminopeptidase superfamily"/>
    <property type="match status" value="1"/>
</dbReference>
<dbReference type="eggNOG" id="COG0006">
    <property type="taxonomic scope" value="Bacteria"/>
</dbReference>
<dbReference type="STRING" id="504472.Slin_0262"/>
<keyword evidence="2" id="KW-0031">Aminopeptidase</keyword>
<dbReference type="HOGENOM" id="CLU_017266_9_0_10"/>
<gene>
    <name evidence="2" type="ordered locus">Slin_0262</name>
</gene>
<proteinExistence type="predicted"/>
<dbReference type="InterPro" id="IPR000994">
    <property type="entry name" value="Pept_M24"/>
</dbReference>
<dbReference type="KEGG" id="sli:Slin_0262"/>
<dbReference type="GO" id="GO:0004177">
    <property type="term" value="F:aminopeptidase activity"/>
    <property type="evidence" value="ECO:0007669"/>
    <property type="project" value="UniProtKB-KW"/>
</dbReference>
<protein>
    <submittedName>
        <fullName evidence="2">Xaa-Pro aminopeptidase family enzyme</fullName>
    </submittedName>
</protein>